<comment type="caution">
    <text evidence="1">The sequence shown here is derived from an EMBL/GenBank/DDBJ whole genome shotgun (WGS) entry which is preliminary data.</text>
</comment>
<evidence type="ECO:0000313" key="2">
    <source>
        <dbReference type="Proteomes" id="UP000070531"/>
    </source>
</evidence>
<protein>
    <submittedName>
        <fullName evidence="1">Uncharacterized protein</fullName>
    </submittedName>
</protein>
<dbReference type="AlphaFoldDB" id="A0A134BBL5"/>
<accession>A0A134BBL5</accession>
<proteinExistence type="predicted"/>
<reference evidence="1 2" key="1">
    <citation type="submission" date="2016-01" db="EMBL/GenBank/DDBJ databases">
        <authorList>
            <person name="Oliw E.H."/>
        </authorList>
    </citation>
    <scope>NUCLEOTIDE SEQUENCE [LARGE SCALE GENOMIC DNA]</scope>
    <source>
        <strain evidence="1 2">DNF00307</strain>
    </source>
</reference>
<dbReference type="PATRIC" id="fig|419005.5.peg.1479"/>
<gene>
    <name evidence="1" type="ORF">HMPREF1860_01475</name>
</gene>
<sequence>MFLSLIIKTIEMSKLISANKESESNVSARIEMMRQARREMIDKKRQSKLITAY</sequence>
<organism evidence="1">
    <name type="scientific">Prevotella amnii</name>
    <dbReference type="NCBI Taxonomy" id="419005"/>
    <lineage>
        <taxon>Bacteria</taxon>
        <taxon>Pseudomonadati</taxon>
        <taxon>Bacteroidota</taxon>
        <taxon>Bacteroidia</taxon>
        <taxon>Bacteroidales</taxon>
        <taxon>Prevotellaceae</taxon>
        <taxon>Prevotella</taxon>
    </lineage>
</organism>
<dbReference type="EMBL" id="LSDL01000074">
    <property type="protein sequence ID" value="KXB77305.1"/>
    <property type="molecule type" value="Genomic_DNA"/>
</dbReference>
<evidence type="ECO:0000313" key="1">
    <source>
        <dbReference type="EMBL" id="KXB77305.1"/>
    </source>
</evidence>
<dbReference type="Proteomes" id="UP000070531">
    <property type="component" value="Unassembled WGS sequence"/>
</dbReference>
<name>A0A134BBL5_9BACT</name>